<feature type="region of interest" description="Disordered" evidence="1">
    <location>
        <begin position="18"/>
        <end position="56"/>
    </location>
</feature>
<gene>
    <name evidence="2" type="ORF">LENED_009890</name>
</gene>
<sequence length="100" mass="11242">MEFPEAVATFQEGVYNDYEDDPHAVTSSWPEEVTDNTNETEEPSLELPSKSQNATAKRKTYVREDMHFILVHGDALVLSGDDFEYAIERKGMGLLLVGSM</sequence>
<feature type="compositionally biased region" description="Acidic residues" evidence="1">
    <location>
        <begin position="32"/>
        <end position="44"/>
    </location>
</feature>
<name>A0A1Q3EL15_LENED</name>
<reference evidence="2 3" key="1">
    <citation type="submission" date="2016-08" db="EMBL/GenBank/DDBJ databases">
        <authorList>
            <consortium name="Lentinula edodes genome sequencing consortium"/>
            <person name="Sakamoto Y."/>
            <person name="Nakade K."/>
            <person name="Sato S."/>
            <person name="Yoshida Y."/>
            <person name="Miyazaki K."/>
            <person name="Natsume S."/>
            <person name="Konno N."/>
        </authorList>
    </citation>
    <scope>NUCLEOTIDE SEQUENCE [LARGE SCALE GENOMIC DNA]</scope>
    <source>
        <strain evidence="2 3">NBRC 111202</strain>
    </source>
</reference>
<accession>A0A1Q3EL15</accession>
<evidence type="ECO:0000313" key="3">
    <source>
        <dbReference type="Proteomes" id="UP000188533"/>
    </source>
</evidence>
<evidence type="ECO:0000256" key="1">
    <source>
        <dbReference type="SAM" id="MobiDB-lite"/>
    </source>
</evidence>
<dbReference type="Proteomes" id="UP000188533">
    <property type="component" value="Unassembled WGS sequence"/>
</dbReference>
<organism evidence="2 3">
    <name type="scientific">Lentinula edodes</name>
    <name type="common">Shiitake mushroom</name>
    <name type="synonym">Lentinus edodes</name>
    <dbReference type="NCBI Taxonomy" id="5353"/>
    <lineage>
        <taxon>Eukaryota</taxon>
        <taxon>Fungi</taxon>
        <taxon>Dikarya</taxon>
        <taxon>Basidiomycota</taxon>
        <taxon>Agaricomycotina</taxon>
        <taxon>Agaricomycetes</taxon>
        <taxon>Agaricomycetidae</taxon>
        <taxon>Agaricales</taxon>
        <taxon>Marasmiineae</taxon>
        <taxon>Omphalotaceae</taxon>
        <taxon>Lentinula</taxon>
    </lineage>
</organism>
<dbReference type="EMBL" id="BDGU01000514">
    <property type="protein sequence ID" value="GAW07869.1"/>
    <property type="molecule type" value="Genomic_DNA"/>
</dbReference>
<reference evidence="2 3" key="2">
    <citation type="submission" date="2017-02" db="EMBL/GenBank/DDBJ databases">
        <title>A genome survey and senescence transcriptome analysis in Lentinula edodes.</title>
        <authorList>
            <person name="Sakamoto Y."/>
            <person name="Nakade K."/>
            <person name="Sato S."/>
            <person name="Yoshida Y."/>
            <person name="Miyazaki K."/>
            <person name="Natsume S."/>
            <person name="Konno N."/>
        </authorList>
    </citation>
    <scope>NUCLEOTIDE SEQUENCE [LARGE SCALE GENOMIC DNA]</scope>
    <source>
        <strain evidence="2 3">NBRC 111202</strain>
    </source>
</reference>
<comment type="caution">
    <text evidence="2">The sequence shown here is derived from an EMBL/GenBank/DDBJ whole genome shotgun (WGS) entry which is preliminary data.</text>
</comment>
<dbReference type="AlphaFoldDB" id="A0A1Q3EL15"/>
<proteinExistence type="predicted"/>
<keyword evidence="3" id="KW-1185">Reference proteome</keyword>
<protein>
    <submittedName>
        <fullName evidence="2">Uncharacterized protein</fullName>
    </submittedName>
</protein>
<evidence type="ECO:0000313" key="2">
    <source>
        <dbReference type="EMBL" id="GAW07869.1"/>
    </source>
</evidence>